<evidence type="ECO:0000313" key="2">
    <source>
        <dbReference type="Proteomes" id="UP000322667"/>
    </source>
</evidence>
<gene>
    <name evidence="1" type="ORF">ES332_D04G083200v1</name>
</gene>
<proteinExistence type="predicted"/>
<sequence length="44" mass="5299">MISYFLNHAMVLEKLILRMINLLEKDELCILKKTIEVTNEFKEM</sequence>
<dbReference type="EMBL" id="CM017626">
    <property type="protein sequence ID" value="TYH76399.1"/>
    <property type="molecule type" value="Genomic_DNA"/>
</dbReference>
<protein>
    <submittedName>
        <fullName evidence="1">Uncharacterized protein</fullName>
    </submittedName>
</protein>
<evidence type="ECO:0000313" key="1">
    <source>
        <dbReference type="EMBL" id="TYH76399.1"/>
    </source>
</evidence>
<organism evidence="1 2">
    <name type="scientific">Gossypium tomentosum</name>
    <name type="common">Hawaiian cotton</name>
    <name type="synonym">Gossypium sandvicense</name>
    <dbReference type="NCBI Taxonomy" id="34277"/>
    <lineage>
        <taxon>Eukaryota</taxon>
        <taxon>Viridiplantae</taxon>
        <taxon>Streptophyta</taxon>
        <taxon>Embryophyta</taxon>
        <taxon>Tracheophyta</taxon>
        <taxon>Spermatophyta</taxon>
        <taxon>Magnoliopsida</taxon>
        <taxon>eudicotyledons</taxon>
        <taxon>Gunneridae</taxon>
        <taxon>Pentapetalae</taxon>
        <taxon>rosids</taxon>
        <taxon>malvids</taxon>
        <taxon>Malvales</taxon>
        <taxon>Malvaceae</taxon>
        <taxon>Malvoideae</taxon>
        <taxon>Gossypium</taxon>
    </lineage>
</organism>
<name>A0A5D2LB42_GOSTO</name>
<accession>A0A5D2LB42</accession>
<dbReference type="AlphaFoldDB" id="A0A5D2LB42"/>
<reference evidence="1 2" key="1">
    <citation type="submission" date="2019-07" db="EMBL/GenBank/DDBJ databases">
        <title>WGS assembly of Gossypium tomentosum.</title>
        <authorList>
            <person name="Chen Z.J."/>
            <person name="Sreedasyam A."/>
            <person name="Ando A."/>
            <person name="Song Q."/>
            <person name="De L."/>
            <person name="Hulse-Kemp A."/>
            <person name="Ding M."/>
            <person name="Ye W."/>
            <person name="Kirkbride R."/>
            <person name="Jenkins J."/>
            <person name="Plott C."/>
            <person name="Lovell J."/>
            <person name="Lin Y.-M."/>
            <person name="Vaughn R."/>
            <person name="Liu B."/>
            <person name="Li W."/>
            <person name="Simpson S."/>
            <person name="Scheffler B."/>
            <person name="Saski C."/>
            <person name="Grover C."/>
            <person name="Hu G."/>
            <person name="Conover J."/>
            <person name="Carlson J."/>
            <person name="Shu S."/>
            <person name="Boston L."/>
            <person name="Williams M."/>
            <person name="Peterson D."/>
            <person name="Mcgee K."/>
            <person name="Jones D."/>
            <person name="Wendel J."/>
            <person name="Stelly D."/>
            <person name="Grimwood J."/>
            <person name="Schmutz J."/>
        </authorList>
    </citation>
    <scope>NUCLEOTIDE SEQUENCE [LARGE SCALE GENOMIC DNA]</scope>
    <source>
        <strain evidence="1">7179.01</strain>
    </source>
</reference>
<dbReference type="Proteomes" id="UP000322667">
    <property type="component" value="Chromosome D04"/>
</dbReference>
<keyword evidence="2" id="KW-1185">Reference proteome</keyword>